<gene>
    <name evidence="1" type="ORF">PoB_002356600</name>
</gene>
<dbReference type="EMBL" id="BLXT01002730">
    <property type="protein sequence ID" value="GFN97060.1"/>
    <property type="molecule type" value="Genomic_DNA"/>
</dbReference>
<keyword evidence="2" id="KW-1185">Reference proteome</keyword>
<organism evidence="1 2">
    <name type="scientific">Plakobranchus ocellatus</name>
    <dbReference type="NCBI Taxonomy" id="259542"/>
    <lineage>
        <taxon>Eukaryota</taxon>
        <taxon>Metazoa</taxon>
        <taxon>Spiralia</taxon>
        <taxon>Lophotrochozoa</taxon>
        <taxon>Mollusca</taxon>
        <taxon>Gastropoda</taxon>
        <taxon>Heterobranchia</taxon>
        <taxon>Euthyneura</taxon>
        <taxon>Panpulmonata</taxon>
        <taxon>Sacoglossa</taxon>
        <taxon>Placobranchoidea</taxon>
        <taxon>Plakobranchidae</taxon>
        <taxon>Plakobranchus</taxon>
    </lineage>
</organism>
<proteinExistence type="predicted"/>
<dbReference type="Proteomes" id="UP000735302">
    <property type="component" value="Unassembled WGS sequence"/>
</dbReference>
<evidence type="ECO:0000313" key="1">
    <source>
        <dbReference type="EMBL" id="GFN97060.1"/>
    </source>
</evidence>
<evidence type="ECO:0000313" key="2">
    <source>
        <dbReference type="Proteomes" id="UP000735302"/>
    </source>
</evidence>
<name>A0AAV3ZRC6_9GAST</name>
<comment type="caution">
    <text evidence="1">The sequence shown here is derived from an EMBL/GenBank/DDBJ whole genome shotgun (WGS) entry which is preliminary data.</text>
</comment>
<reference evidence="1 2" key="1">
    <citation type="journal article" date="2021" name="Elife">
        <title>Chloroplast acquisition without the gene transfer in kleptoplastic sea slugs, Plakobranchus ocellatus.</title>
        <authorList>
            <person name="Maeda T."/>
            <person name="Takahashi S."/>
            <person name="Yoshida T."/>
            <person name="Shimamura S."/>
            <person name="Takaki Y."/>
            <person name="Nagai Y."/>
            <person name="Toyoda A."/>
            <person name="Suzuki Y."/>
            <person name="Arimoto A."/>
            <person name="Ishii H."/>
            <person name="Satoh N."/>
            <person name="Nishiyama T."/>
            <person name="Hasebe M."/>
            <person name="Maruyama T."/>
            <person name="Minagawa J."/>
            <person name="Obokata J."/>
            <person name="Shigenobu S."/>
        </authorList>
    </citation>
    <scope>NUCLEOTIDE SEQUENCE [LARGE SCALE GENOMIC DNA]</scope>
</reference>
<accession>A0AAV3ZRC6</accession>
<sequence>MWERRKTLSFSGRDEVLDFERGEEGRTLIEVEALGKLALEASSQIEEILKGSPPTTKPNQGTNCADFLALCQGYFGATSPADCVEPLLGPKPH</sequence>
<dbReference type="AlphaFoldDB" id="A0AAV3ZRC6"/>
<protein>
    <submittedName>
        <fullName evidence="1">Uncharacterized protein</fullName>
    </submittedName>
</protein>